<dbReference type="Proteomes" id="UP000183039">
    <property type="component" value="Unassembled WGS sequence"/>
</dbReference>
<dbReference type="NCBIfam" id="NF002205">
    <property type="entry name" value="PRK01096.1"/>
    <property type="match status" value="1"/>
</dbReference>
<dbReference type="RefSeq" id="WP_071879256.1">
    <property type="nucleotide sequence ID" value="NZ_JXLC01000036.1"/>
</dbReference>
<proteinExistence type="predicted"/>
<dbReference type="OrthoDB" id="9803619at2"/>
<dbReference type="InterPro" id="IPR050135">
    <property type="entry name" value="dGTPase-like"/>
</dbReference>
<dbReference type="GO" id="GO:0006203">
    <property type="term" value="P:dGTP catabolic process"/>
    <property type="evidence" value="ECO:0007669"/>
    <property type="project" value="TreeGrafter"/>
</dbReference>
<dbReference type="Gene3D" id="1.10.3410.10">
    <property type="entry name" value="putative deoxyguanosinetriphosphate triphosphohydrolase like domain"/>
    <property type="match status" value="1"/>
</dbReference>
<accession>A0A0S3KAZ3</accession>
<dbReference type="SUPFAM" id="SSF109604">
    <property type="entry name" value="HD-domain/PDEase-like"/>
    <property type="match status" value="1"/>
</dbReference>
<dbReference type="AlphaFoldDB" id="A0A0S3KAZ3"/>
<dbReference type="GO" id="GO:0008832">
    <property type="term" value="F:dGTPase activity"/>
    <property type="evidence" value="ECO:0007669"/>
    <property type="project" value="TreeGrafter"/>
</dbReference>
<evidence type="ECO:0000313" key="5">
    <source>
        <dbReference type="Proteomes" id="UP000065511"/>
    </source>
</evidence>
<keyword evidence="5" id="KW-1185">Reference proteome</keyword>
<evidence type="ECO:0000256" key="1">
    <source>
        <dbReference type="ARBA" id="ARBA00022801"/>
    </source>
</evidence>
<dbReference type="PANTHER" id="PTHR11373">
    <property type="entry name" value="DEOXYNUCLEOSIDE TRIPHOSPHATE TRIPHOSPHOHYDROLASE"/>
    <property type="match status" value="1"/>
</dbReference>
<gene>
    <name evidence="3" type="ORF">ATZ33_08570</name>
    <name evidence="4" type="ORF">RV15_GL002537</name>
</gene>
<evidence type="ECO:0000313" key="3">
    <source>
        <dbReference type="EMBL" id="ALS01416.1"/>
    </source>
</evidence>
<dbReference type="Gene3D" id="1.10.3550.10">
    <property type="entry name" value="eoxyguanosinetriphosphate triphosphohydrolase domain-like"/>
    <property type="match status" value="1"/>
</dbReference>
<dbReference type="InterPro" id="IPR006674">
    <property type="entry name" value="HD_domain"/>
</dbReference>
<dbReference type="Proteomes" id="UP000065511">
    <property type="component" value="Chromosome"/>
</dbReference>
<dbReference type="NCBIfam" id="TIGR01353">
    <property type="entry name" value="dGTP_triPase"/>
    <property type="match status" value="1"/>
</dbReference>
<reference evidence="3 5" key="2">
    <citation type="submission" date="2015-12" db="EMBL/GenBank/DDBJ databases">
        <authorList>
            <person name="Lauer A."/>
            <person name="Humrighouse B."/>
            <person name="Loparev V."/>
            <person name="Shewmaker P.L."/>
            <person name="Whitney A.M."/>
            <person name="McLaughlin R.W."/>
        </authorList>
    </citation>
    <scope>NUCLEOTIDE SEQUENCE [LARGE SCALE GENOMIC DNA]</scope>
    <source>
        <strain evidence="3 5">LMG 23085</strain>
    </source>
</reference>
<evidence type="ECO:0000313" key="6">
    <source>
        <dbReference type="Proteomes" id="UP000183039"/>
    </source>
</evidence>
<keyword evidence="1" id="KW-0378">Hydrolase</keyword>
<dbReference type="CDD" id="cd00077">
    <property type="entry name" value="HDc"/>
    <property type="match status" value="1"/>
</dbReference>
<reference evidence="4 6" key="1">
    <citation type="submission" date="2014-12" db="EMBL/GenBank/DDBJ databases">
        <title>Draft genome sequences of 29 type strains of Enterococci.</title>
        <authorList>
            <person name="Zhong Z."/>
            <person name="Sun Z."/>
            <person name="Liu W."/>
            <person name="Zhang W."/>
            <person name="Zhang H."/>
        </authorList>
    </citation>
    <scope>NUCLEOTIDE SEQUENCE [LARGE SCALE GENOMIC DNA]</scope>
    <source>
        <strain evidence="4 6">DSM 22801</strain>
    </source>
</reference>
<dbReference type="InterPro" id="IPR027432">
    <property type="entry name" value="dGTP_triphosphohydrolase_C"/>
</dbReference>
<dbReference type="KEGG" id="ess:ATZ33_08570"/>
<name>A0A0S3KAZ3_9ENTE</name>
<sequence>MEWNRLVGTFRISSKNDKVCPNDKLTHKNYLLDLGVAFNSDYRRVIKSDSFRRLQDKTQVFPLERNDFVRTRLTHSLEVAMHTRDLLTSVITKLNKNGIVIDELNESYRLLETAALIHDIGNPPFGHFGEEAIRIWFSKNAPLLKCWSSFTEQQKEDFLQFEGNAQTIRLLTKLHNDNGSSEKGMNLTASTLDAVIKYTASADQIDKKNILTKKVGYFFSEEQVFRNIKVVTGTTGNRHPLVFLLEAADDLAYTFSDIEDAYNYGLYSYREIKSFIDERTGTDRFLININSEAAAIQEFLRETQRKVYQSASKTFVDHYEEIMSGSFYGEIINEDCDEVKCFHALKEFSYEYVFQTKTILDQEVLGFNIINRLLSEFIPVVLKYDKEPMNKYEERLFNNLPRSAEELYKRETENSLDIEKDYYRLKMAVDFICNMTDGYAKKLHDTLFN</sequence>
<dbReference type="Pfam" id="PF01966">
    <property type="entry name" value="HD"/>
    <property type="match status" value="1"/>
</dbReference>
<dbReference type="PANTHER" id="PTHR11373:SF32">
    <property type="entry name" value="DEOXYGUANOSINETRIPHOSPHATE TRIPHOSPHOHYDROLASE"/>
    <property type="match status" value="1"/>
</dbReference>
<protein>
    <submittedName>
        <fullName evidence="4">Deoxyguanosinetriphosphate triphosphohydrolase</fullName>
    </submittedName>
</protein>
<dbReference type="PROSITE" id="PS51831">
    <property type="entry name" value="HD"/>
    <property type="match status" value="1"/>
</dbReference>
<organism evidence="4 6">
    <name type="scientific">Enterococcus silesiacus</name>
    <dbReference type="NCBI Taxonomy" id="332949"/>
    <lineage>
        <taxon>Bacteria</taxon>
        <taxon>Bacillati</taxon>
        <taxon>Bacillota</taxon>
        <taxon>Bacilli</taxon>
        <taxon>Lactobacillales</taxon>
        <taxon>Enterococcaceae</taxon>
        <taxon>Enterococcus</taxon>
    </lineage>
</organism>
<dbReference type="EMBL" id="JXLC01000036">
    <property type="protein sequence ID" value="OJG85661.1"/>
    <property type="molecule type" value="Genomic_DNA"/>
</dbReference>
<dbReference type="Gene3D" id="1.10.3210.10">
    <property type="entry name" value="Hypothetical protein af1432"/>
    <property type="match status" value="1"/>
</dbReference>
<dbReference type="InterPro" id="IPR023293">
    <property type="entry name" value="dGTP_triP_hydro_central_sf"/>
</dbReference>
<evidence type="ECO:0000313" key="4">
    <source>
        <dbReference type="EMBL" id="OJG85661.1"/>
    </source>
</evidence>
<dbReference type="SMART" id="SM00471">
    <property type="entry name" value="HDc"/>
    <property type="match status" value="1"/>
</dbReference>
<feature type="domain" description="HD" evidence="2">
    <location>
        <begin position="72"/>
        <end position="254"/>
    </location>
</feature>
<dbReference type="EMBL" id="CP013614">
    <property type="protein sequence ID" value="ALS01416.1"/>
    <property type="molecule type" value="Genomic_DNA"/>
</dbReference>
<dbReference type="InterPro" id="IPR003607">
    <property type="entry name" value="HD/PDEase_dom"/>
</dbReference>
<evidence type="ECO:0000259" key="2">
    <source>
        <dbReference type="PROSITE" id="PS51831"/>
    </source>
</evidence>
<dbReference type="InterPro" id="IPR006261">
    <property type="entry name" value="dGTPase"/>
</dbReference>